<keyword evidence="1" id="KW-1133">Transmembrane helix</keyword>
<evidence type="ECO:0000313" key="3">
    <source>
        <dbReference type="Proteomes" id="UP000000844"/>
    </source>
</evidence>
<proteinExistence type="predicted"/>
<organism evidence="2 3">
    <name type="scientific">Stackebrandtia nassauensis (strain DSM 44728 / CIP 108903 / NRRL B-16338 / NBRC 102104 / LLR-40K-21)</name>
    <dbReference type="NCBI Taxonomy" id="446470"/>
    <lineage>
        <taxon>Bacteria</taxon>
        <taxon>Bacillati</taxon>
        <taxon>Actinomycetota</taxon>
        <taxon>Actinomycetes</taxon>
        <taxon>Glycomycetales</taxon>
        <taxon>Glycomycetaceae</taxon>
        <taxon>Stackebrandtia</taxon>
    </lineage>
</organism>
<feature type="transmembrane region" description="Helical" evidence="1">
    <location>
        <begin position="45"/>
        <end position="70"/>
    </location>
</feature>
<dbReference type="EMBL" id="CP001778">
    <property type="protein sequence ID" value="ADD45117.1"/>
    <property type="molecule type" value="Genomic_DNA"/>
</dbReference>
<protein>
    <submittedName>
        <fullName evidence="2">Uncharacterized protein</fullName>
    </submittedName>
</protein>
<dbReference type="AlphaFoldDB" id="D3PVZ6"/>
<reference evidence="2 3" key="1">
    <citation type="journal article" date="2009" name="Stand. Genomic Sci.">
        <title>Complete genome sequence of Stackebrandtia nassauensis type strain (LLR-40K-21).</title>
        <authorList>
            <person name="Munk C."/>
            <person name="Lapidus A."/>
            <person name="Copeland A."/>
            <person name="Jando M."/>
            <person name="Mayilraj S."/>
            <person name="Glavina Del Rio T."/>
            <person name="Nolan M."/>
            <person name="Chen F."/>
            <person name="Lucas S."/>
            <person name="Tice H."/>
            <person name="Cheng J.F."/>
            <person name="Han C."/>
            <person name="Detter J.C."/>
            <person name="Bruce D."/>
            <person name="Goodwin L."/>
            <person name="Chain P."/>
            <person name="Pitluck S."/>
            <person name="Goker M."/>
            <person name="Ovchinikova G."/>
            <person name="Pati A."/>
            <person name="Ivanova N."/>
            <person name="Mavromatis K."/>
            <person name="Chen A."/>
            <person name="Palaniappan K."/>
            <person name="Land M."/>
            <person name="Hauser L."/>
            <person name="Chang Y.J."/>
            <person name="Jeffries C.D."/>
            <person name="Bristow J."/>
            <person name="Eisen J.A."/>
            <person name="Markowitz V."/>
            <person name="Hugenholtz P."/>
            <person name="Kyrpides N.C."/>
            <person name="Klenk H.P."/>
        </authorList>
    </citation>
    <scope>NUCLEOTIDE SEQUENCE [LARGE SCALE GENOMIC DNA]</scope>
    <source>
        <strain evidence="3">DSM 44728 / CIP 108903 / NRRL B-16338 / NBRC 102104 / LLR-40K-21</strain>
    </source>
</reference>
<gene>
    <name evidence="2" type="ordered locus">Snas_5486</name>
</gene>
<name>D3PVZ6_STANL</name>
<keyword evidence="1" id="KW-0812">Transmembrane</keyword>
<accession>D3PVZ6</accession>
<dbReference type="Proteomes" id="UP000000844">
    <property type="component" value="Chromosome"/>
</dbReference>
<evidence type="ECO:0000256" key="1">
    <source>
        <dbReference type="SAM" id="Phobius"/>
    </source>
</evidence>
<dbReference type="HOGENOM" id="CLU_1110858_0_0_11"/>
<dbReference type="eggNOG" id="ENOG5030KTT">
    <property type="taxonomic scope" value="Bacteria"/>
</dbReference>
<keyword evidence="3" id="KW-1185">Reference proteome</keyword>
<dbReference type="KEGG" id="sna:Snas_5486"/>
<sequence>MISKLGYVPKESRGDHAPEYFDTETVTAADRSKFRTRKRAKKASVVSRILAGVVALVVLGGIGFGIWFLAGSGADDKGNGLTYAALSKPCDKLDPAPMKDITGGSDVKATKDEVEKHAHSTEQFCEASFGKPGEGGSVAVNTQVFKRDAGAKNAYEDALDEAELNAEEATETGGGEQLIETVDGVGTKAYSNTRKAAKGSKTVDYTLVYYQDNAFIETRLSVYNGAASLSEVKGYTKAVAQKYMENWAAA</sequence>
<evidence type="ECO:0000313" key="2">
    <source>
        <dbReference type="EMBL" id="ADD45117.1"/>
    </source>
</evidence>
<keyword evidence="1" id="KW-0472">Membrane</keyword>